<protein>
    <submittedName>
        <fullName evidence="1">Heptaprenyl diphosphate synthase</fullName>
    </submittedName>
</protein>
<evidence type="ECO:0000313" key="2">
    <source>
        <dbReference type="Proteomes" id="UP000245998"/>
    </source>
</evidence>
<accession>A0A2U1K4F3</accession>
<dbReference type="OrthoDB" id="2417886at2"/>
<dbReference type="InterPro" id="IPR009920">
    <property type="entry name" value="HEPPP_synth_su1"/>
</dbReference>
<dbReference type="Proteomes" id="UP000245998">
    <property type="component" value="Unassembled WGS sequence"/>
</dbReference>
<organism evidence="1 2">
    <name type="scientific">Pueribacillus theae</name>
    <dbReference type="NCBI Taxonomy" id="2171751"/>
    <lineage>
        <taxon>Bacteria</taxon>
        <taxon>Bacillati</taxon>
        <taxon>Bacillota</taxon>
        <taxon>Bacilli</taxon>
        <taxon>Bacillales</taxon>
        <taxon>Bacillaceae</taxon>
        <taxon>Pueribacillus</taxon>
    </lineage>
</organism>
<sequence>MNSNELFIEAAELKDRIRQAIYHPYLLKYIEPPKIDEEKLLILCSISNEKNDNIKQETILSTMLVQIALDIHDNVLLIDLTSNSQKERQLTVLAGDYYSSLYYKRLSLINERRLIRMLADGIKEVNELKTLFLYGENLDTKQLLHIQWRIEGCILNQFSLAVRRQKISPIINEFFLLKRLMKEKELIDNGLFSLWIHLFGRQFTSNRSNKKNVELLPQEIYKKAVQTVDSLIIKSCKKIEAMLKNDEDDIVSSIVKRQLSLFKASNSLFE</sequence>
<reference evidence="1 2" key="1">
    <citation type="submission" date="2018-04" db="EMBL/GenBank/DDBJ databases">
        <title>Camelliibacillus theae gen. nov., sp. nov., isolated from Pu'er tea.</title>
        <authorList>
            <person name="Niu L."/>
        </authorList>
    </citation>
    <scope>NUCLEOTIDE SEQUENCE [LARGE SCALE GENOMIC DNA]</scope>
    <source>
        <strain evidence="1 2">T8</strain>
    </source>
</reference>
<dbReference type="GO" id="GO:0009234">
    <property type="term" value="P:menaquinone biosynthetic process"/>
    <property type="evidence" value="ECO:0007669"/>
    <property type="project" value="InterPro"/>
</dbReference>
<dbReference type="AlphaFoldDB" id="A0A2U1K4F3"/>
<dbReference type="EMBL" id="QCZG01000009">
    <property type="protein sequence ID" value="PWA12376.1"/>
    <property type="molecule type" value="Genomic_DNA"/>
</dbReference>
<keyword evidence="2" id="KW-1185">Reference proteome</keyword>
<dbReference type="Pfam" id="PF07307">
    <property type="entry name" value="HEPPP_synt_1"/>
    <property type="match status" value="1"/>
</dbReference>
<dbReference type="RefSeq" id="WP_116554010.1">
    <property type="nucleotide sequence ID" value="NZ_QCZG01000009.1"/>
</dbReference>
<proteinExistence type="predicted"/>
<gene>
    <name evidence="1" type="ORF">DCC39_06125</name>
</gene>
<name>A0A2U1K4F3_9BACI</name>
<dbReference type="Gene3D" id="1.20.120.1450">
    <property type="match status" value="1"/>
</dbReference>
<evidence type="ECO:0000313" key="1">
    <source>
        <dbReference type="EMBL" id="PWA12376.1"/>
    </source>
</evidence>
<comment type="caution">
    <text evidence="1">The sequence shown here is derived from an EMBL/GenBank/DDBJ whole genome shotgun (WGS) entry which is preliminary data.</text>
</comment>